<keyword evidence="3" id="KW-0539">Nucleus</keyword>
<dbReference type="PANTHER" id="PTHR22952:SF404">
    <property type="entry name" value="BZIP DOMAIN-CONTAINING PROTEIN"/>
    <property type="match status" value="1"/>
</dbReference>
<dbReference type="GO" id="GO:0003677">
    <property type="term" value="F:DNA binding"/>
    <property type="evidence" value="ECO:0007669"/>
    <property type="project" value="UniProtKB-KW"/>
</dbReference>
<proteinExistence type="predicted"/>
<dbReference type="InterPro" id="IPR004827">
    <property type="entry name" value="bZIP"/>
</dbReference>
<protein>
    <submittedName>
        <fullName evidence="7">ABSCISIC ACID-INSENSITIVE 5-like protein 3</fullName>
    </submittedName>
</protein>
<evidence type="ECO:0000259" key="5">
    <source>
        <dbReference type="PROSITE" id="PS50217"/>
    </source>
</evidence>
<keyword evidence="2" id="KW-0238">DNA-binding</keyword>
<feature type="region of interest" description="Disordered" evidence="4">
    <location>
        <begin position="45"/>
        <end position="66"/>
    </location>
</feature>
<feature type="compositionally biased region" description="Polar residues" evidence="4">
    <location>
        <begin position="8"/>
        <end position="21"/>
    </location>
</feature>
<dbReference type="InterPro" id="IPR046347">
    <property type="entry name" value="bZIP_sf"/>
</dbReference>
<feature type="region of interest" description="Disordered" evidence="4">
    <location>
        <begin position="1"/>
        <end position="21"/>
    </location>
</feature>
<dbReference type="SMART" id="SM00338">
    <property type="entry name" value="BRLZ"/>
    <property type="match status" value="1"/>
</dbReference>
<dbReference type="RefSeq" id="XP_027091917.2">
    <property type="nucleotide sequence ID" value="XM_027236116.2"/>
</dbReference>
<dbReference type="AlphaFoldDB" id="A0A6P6UQF0"/>
<name>A0A6P6UQF0_COFAR</name>
<dbReference type="GO" id="GO:0045893">
    <property type="term" value="P:positive regulation of DNA-templated transcription"/>
    <property type="evidence" value="ECO:0007669"/>
    <property type="project" value="InterPro"/>
</dbReference>
<dbReference type="GO" id="GO:0005634">
    <property type="term" value="C:nucleus"/>
    <property type="evidence" value="ECO:0007669"/>
    <property type="project" value="UniProtKB-SubCell"/>
</dbReference>
<dbReference type="GeneID" id="113712624"/>
<dbReference type="Gene3D" id="1.20.5.170">
    <property type="match status" value="1"/>
</dbReference>
<dbReference type="OrthoDB" id="644067at2759"/>
<evidence type="ECO:0000313" key="6">
    <source>
        <dbReference type="Proteomes" id="UP001652660"/>
    </source>
</evidence>
<dbReference type="CDD" id="cd14707">
    <property type="entry name" value="bZIP_plant_BZIP46"/>
    <property type="match status" value="1"/>
</dbReference>
<feature type="region of interest" description="Disordered" evidence="4">
    <location>
        <begin position="215"/>
        <end position="262"/>
    </location>
</feature>
<dbReference type="PROSITE" id="PS50217">
    <property type="entry name" value="BZIP"/>
    <property type="match status" value="1"/>
</dbReference>
<reference evidence="7" key="2">
    <citation type="submission" date="2025-08" db="UniProtKB">
        <authorList>
            <consortium name="RefSeq"/>
        </authorList>
    </citation>
    <scope>IDENTIFICATION</scope>
    <source>
        <tissue evidence="7">Leaves</tissue>
    </source>
</reference>
<dbReference type="GO" id="GO:0003700">
    <property type="term" value="F:DNA-binding transcription factor activity"/>
    <property type="evidence" value="ECO:0007669"/>
    <property type="project" value="InterPro"/>
</dbReference>
<feature type="compositionally biased region" description="Low complexity" evidence="4">
    <location>
        <begin position="48"/>
        <end position="64"/>
    </location>
</feature>
<organism evidence="6 7">
    <name type="scientific">Coffea arabica</name>
    <name type="common">Arabian coffee</name>
    <dbReference type="NCBI Taxonomy" id="13443"/>
    <lineage>
        <taxon>Eukaryota</taxon>
        <taxon>Viridiplantae</taxon>
        <taxon>Streptophyta</taxon>
        <taxon>Embryophyta</taxon>
        <taxon>Tracheophyta</taxon>
        <taxon>Spermatophyta</taxon>
        <taxon>Magnoliopsida</taxon>
        <taxon>eudicotyledons</taxon>
        <taxon>Gunneridae</taxon>
        <taxon>Pentapetalae</taxon>
        <taxon>asterids</taxon>
        <taxon>lamiids</taxon>
        <taxon>Gentianales</taxon>
        <taxon>Rubiaceae</taxon>
        <taxon>Ixoroideae</taxon>
        <taxon>Gardenieae complex</taxon>
        <taxon>Bertiereae - Coffeeae clade</taxon>
        <taxon>Coffeeae</taxon>
        <taxon>Coffea</taxon>
    </lineage>
</organism>
<gene>
    <name evidence="7" type="primary">LOC113712624</name>
</gene>
<keyword evidence="6" id="KW-1185">Reference proteome</keyword>
<evidence type="ECO:0000256" key="4">
    <source>
        <dbReference type="SAM" id="MobiDB-lite"/>
    </source>
</evidence>
<dbReference type="Pfam" id="PF00170">
    <property type="entry name" value="bZIP_1"/>
    <property type="match status" value="1"/>
</dbReference>
<sequence length="311" mass="35359">MYNLSADEVNSQFGDMSKPSNTMNLDELVKNVISTEEGHDHLIHDHSSAVSSSSSSSSSSLASVDAKKLDRPLSKKTIEEVWNEIVDRECGDLNGNIDYSARRQLTVGETNLEEFFIRAGVLSLGNQQSITNPPPLSVLDPLVLVKQQSSDWIKFDMEHGQEQEQQHQVIFPTPIQARMDASYFPVSDTGFENHPQVGDVSCDLEKQMGLPMEAACSSNPHLETERKRRHSDEMMERSYQRRQRRMIKNRESAARSRARKQAYTKQLEQNVLELKRTNLRLKKRKEMGMVLDSNPTSGSRYQLRRTSSAPF</sequence>
<dbReference type="Proteomes" id="UP001652660">
    <property type="component" value="Chromosome 10e"/>
</dbReference>
<dbReference type="InterPro" id="IPR043452">
    <property type="entry name" value="BZIP46-like"/>
</dbReference>
<reference evidence="6" key="1">
    <citation type="journal article" date="2025" name="Foods">
        <title>Unveiling the Microbial Signatures of Arabica Coffee Cherries: Insights into Ripeness Specific Diversity, Functional Traits, and Implications for Quality and Safety.</title>
        <authorList>
            <consortium name="RefSeq"/>
            <person name="Tenea G.N."/>
            <person name="Cifuentes V."/>
            <person name="Reyes P."/>
            <person name="Cevallos-Vallejos M."/>
        </authorList>
    </citation>
    <scope>NUCLEOTIDE SEQUENCE [LARGE SCALE GENOMIC DNA]</scope>
</reference>
<evidence type="ECO:0000256" key="2">
    <source>
        <dbReference type="ARBA" id="ARBA00023125"/>
    </source>
</evidence>
<dbReference type="PROSITE" id="PS00036">
    <property type="entry name" value="BZIP_BASIC"/>
    <property type="match status" value="1"/>
</dbReference>
<evidence type="ECO:0000256" key="1">
    <source>
        <dbReference type="ARBA" id="ARBA00004123"/>
    </source>
</evidence>
<accession>A0A6P6UQF0</accession>
<evidence type="ECO:0000256" key="3">
    <source>
        <dbReference type="ARBA" id="ARBA00023242"/>
    </source>
</evidence>
<dbReference type="SUPFAM" id="SSF57959">
    <property type="entry name" value="Leucine zipper domain"/>
    <property type="match status" value="1"/>
</dbReference>
<feature type="compositionally biased region" description="Polar residues" evidence="4">
    <location>
        <begin position="293"/>
        <end position="311"/>
    </location>
</feature>
<dbReference type="PANTHER" id="PTHR22952">
    <property type="entry name" value="CAMP-RESPONSE ELEMENT BINDING PROTEIN-RELATED"/>
    <property type="match status" value="1"/>
</dbReference>
<feature type="compositionally biased region" description="Basic and acidic residues" evidence="4">
    <location>
        <begin position="222"/>
        <end position="239"/>
    </location>
</feature>
<feature type="region of interest" description="Disordered" evidence="4">
    <location>
        <begin position="285"/>
        <end position="311"/>
    </location>
</feature>
<evidence type="ECO:0000313" key="7">
    <source>
        <dbReference type="RefSeq" id="XP_027091917.2"/>
    </source>
</evidence>
<feature type="domain" description="BZIP" evidence="5">
    <location>
        <begin position="239"/>
        <end position="284"/>
    </location>
</feature>
<comment type="subcellular location">
    <subcellularLocation>
        <location evidence="1">Nucleus</location>
    </subcellularLocation>
</comment>